<feature type="domain" description="Cation efflux protein transmembrane" evidence="6">
    <location>
        <begin position="4"/>
        <end position="86"/>
    </location>
</feature>
<evidence type="ECO:0000259" key="6">
    <source>
        <dbReference type="Pfam" id="PF01545"/>
    </source>
</evidence>
<dbReference type="InterPro" id="IPR050291">
    <property type="entry name" value="CDF_Transporter"/>
</dbReference>
<dbReference type="AlphaFoldDB" id="A0A841MHL3"/>
<protein>
    <submittedName>
        <fullName evidence="7">Cation diffusion facilitator family transporter</fullName>
    </submittedName>
</protein>
<evidence type="ECO:0000256" key="1">
    <source>
        <dbReference type="ARBA" id="ARBA00004141"/>
    </source>
</evidence>
<keyword evidence="3" id="KW-0812">Transmembrane</keyword>
<gene>
    <name evidence="7" type="ORF">FHS59_000572</name>
</gene>
<dbReference type="Gene3D" id="1.20.1510.10">
    <property type="entry name" value="Cation efflux protein transmembrane domain"/>
    <property type="match status" value="1"/>
</dbReference>
<evidence type="ECO:0000256" key="5">
    <source>
        <dbReference type="ARBA" id="ARBA00023136"/>
    </source>
</evidence>
<dbReference type="GO" id="GO:0016020">
    <property type="term" value="C:membrane"/>
    <property type="evidence" value="ECO:0007669"/>
    <property type="project" value="UniProtKB-SubCell"/>
</dbReference>
<evidence type="ECO:0000256" key="4">
    <source>
        <dbReference type="ARBA" id="ARBA00022989"/>
    </source>
</evidence>
<name>A0A841MHL3_9BACT</name>
<comment type="subcellular location">
    <subcellularLocation>
        <location evidence="1">Membrane</location>
        <topology evidence="1">Multi-pass membrane protein</topology>
    </subcellularLocation>
</comment>
<evidence type="ECO:0000256" key="2">
    <source>
        <dbReference type="ARBA" id="ARBA00022448"/>
    </source>
</evidence>
<dbReference type="InterPro" id="IPR058533">
    <property type="entry name" value="Cation_efflux_TM"/>
</dbReference>
<reference evidence="7 8" key="1">
    <citation type="submission" date="2020-08" db="EMBL/GenBank/DDBJ databases">
        <title>Genomic Encyclopedia of Type Strains, Phase IV (KMG-IV): sequencing the most valuable type-strain genomes for metagenomic binning, comparative biology and taxonomic classification.</title>
        <authorList>
            <person name="Goeker M."/>
        </authorList>
    </citation>
    <scope>NUCLEOTIDE SEQUENCE [LARGE SCALE GENOMIC DNA]</scope>
    <source>
        <strain evidence="7 8">DSM 102044</strain>
    </source>
</reference>
<dbReference type="PANTHER" id="PTHR43840">
    <property type="entry name" value="MITOCHONDRIAL METAL TRANSPORTER 1-RELATED"/>
    <property type="match status" value="1"/>
</dbReference>
<keyword evidence="4" id="KW-1133">Transmembrane helix</keyword>
<dbReference type="SUPFAM" id="SSF161111">
    <property type="entry name" value="Cation efflux protein transmembrane domain-like"/>
    <property type="match status" value="1"/>
</dbReference>
<evidence type="ECO:0000313" key="7">
    <source>
        <dbReference type="EMBL" id="MBB6324957.1"/>
    </source>
</evidence>
<organism evidence="7 8">
    <name type="scientific">Algoriphagus iocasae</name>
    <dbReference type="NCBI Taxonomy" id="1836499"/>
    <lineage>
        <taxon>Bacteria</taxon>
        <taxon>Pseudomonadati</taxon>
        <taxon>Bacteroidota</taxon>
        <taxon>Cytophagia</taxon>
        <taxon>Cytophagales</taxon>
        <taxon>Cyclobacteriaceae</taxon>
        <taxon>Algoriphagus</taxon>
    </lineage>
</organism>
<sequence length="108" mass="12183">MINGLAGFFGNSYALIADAIKSTTDIFSSLQVLFGLRYAKRQADENHPHGHGNIELLITILVVAFLFTSETVIAYESIQNIQKHQKVPPLDIVRSSSKRSWQLRFHIQ</sequence>
<comment type="caution">
    <text evidence="7">The sequence shown here is derived from an EMBL/GenBank/DDBJ whole genome shotgun (WGS) entry which is preliminary data.</text>
</comment>
<dbReference type="Proteomes" id="UP000588604">
    <property type="component" value="Unassembled WGS sequence"/>
</dbReference>
<dbReference type="EMBL" id="JACIJO010000001">
    <property type="protein sequence ID" value="MBB6324957.1"/>
    <property type="molecule type" value="Genomic_DNA"/>
</dbReference>
<evidence type="ECO:0000313" key="8">
    <source>
        <dbReference type="Proteomes" id="UP000588604"/>
    </source>
</evidence>
<keyword evidence="5" id="KW-0472">Membrane</keyword>
<proteinExistence type="predicted"/>
<dbReference type="Pfam" id="PF01545">
    <property type="entry name" value="Cation_efflux"/>
    <property type="match status" value="1"/>
</dbReference>
<dbReference type="PANTHER" id="PTHR43840:SF15">
    <property type="entry name" value="MITOCHONDRIAL METAL TRANSPORTER 1-RELATED"/>
    <property type="match status" value="1"/>
</dbReference>
<keyword evidence="2" id="KW-0813">Transport</keyword>
<keyword evidence="8" id="KW-1185">Reference proteome</keyword>
<dbReference type="InterPro" id="IPR027469">
    <property type="entry name" value="Cation_efflux_TMD_sf"/>
</dbReference>
<dbReference type="GO" id="GO:0008324">
    <property type="term" value="F:monoatomic cation transmembrane transporter activity"/>
    <property type="evidence" value="ECO:0007669"/>
    <property type="project" value="InterPro"/>
</dbReference>
<accession>A0A841MHL3</accession>
<evidence type="ECO:0000256" key="3">
    <source>
        <dbReference type="ARBA" id="ARBA00022692"/>
    </source>
</evidence>